<evidence type="ECO:0000256" key="1">
    <source>
        <dbReference type="SAM" id="MobiDB-lite"/>
    </source>
</evidence>
<name>A0A9J6F373_RHIMP</name>
<dbReference type="Proteomes" id="UP000821866">
    <property type="component" value="Chromosome 1"/>
</dbReference>
<dbReference type="AlphaFoldDB" id="A0A9J6F373"/>
<keyword evidence="3" id="KW-1185">Reference proteome</keyword>
<feature type="compositionally biased region" description="Basic and acidic residues" evidence="1">
    <location>
        <begin position="1"/>
        <end position="22"/>
    </location>
</feature>
<protein>
    <submittedName>
        <fullName evidence="2">Uncharacterized protein</fullName>
    </submittedName>
</protein>
<organism evidence="2 3">
    <name type="scientific">Rhipicephalus microplus</name>
    <name type="common">Cattle tick</name>
    <name type="synonym">Boophilus microplus</name>
    <dbReference type="NCBI Taxonomy" id="6941"/>
    <lineage>
        <taxon>Eukaryota</taxon>
        <taxon>Metazoa</taxon>
        <taxon>Ecdysozoa</taxon>
        <taxon>Arthropoda</taxon>
        <taxon>Chelicerata</taxon>
        <taxon>Arachnida</taxon>
        <taxon>Acari</taxon>
        <taxon>Parasitiformes</taxon>
        <taxon>Ixodida</taxon>
        <taxon>Ixodoidea</taxon>
        <taxon>Ixodidae</taxon>
        <taxon>Rhipicephalinae</taxon>
        <taxon>Rhipicephalus</taxon>
        <taxon>Boophilus</taxon>
    </lineage>
</organism>
<evidence type="ECO:0000313" key="2">
    <source>
        <dbReference type="EMBL" id="KAH8040985.1"/>
    </source>
</evidence>
<accession>A0A9J6F373</accession>
<feature type="compositionally biased region" description="Basic residues" evidence="1">
    <location>
        <begin position="33"/>
        <end position="42"/>
    </location>
</feature>
<evidence type="ECO:0000313" key="3">
    <source>
        <dbReference type="Proteomes" id="UP000821866"/>
    </source>
</evidence>
<reference evidence="2" key="1">
    <citation type="journal article" date="2020" name="Cell">
        <title>Large-Scale Comparative Analyses of Tick Genomes Elucidate Their Genetic Diversity and Vector Capacities.</title>
        <authorList>
            <consortium name="Tick Genome and Microbiome Consortium (TIGMIC)"/>
            <person name="Jia N."/>
            <person name="Wang J."/>
            <person name="Shi W."/>
            <person name="Du L."/>
            <person name="Sun Y."/>
            <person name="Zhan W."/>
            <person name="Jiang J.F."/>
            <person name="Wang Q."/>
            <person name="Zhang B."/>
            <person name="Ji P."/>
            <person name="Bell-Sakyi L."/>
            <person name="Cui X.M."/>
            <person name="Yuan T.T."/>
            <person name="Jiang B.G."/>
            <person name="Yang W.F."/>
            <person name="Lam T.T."/>
            <person name="Chang Q.C."/>
            <person name="Ding S.J."/>
            <person name="Wang X.J."/>
            <person name="Zhu J.G."/>
            <person name="Ruan X.D."/>
            <person name="Zhao L."/>
            <person name="Wei J.T."/>
            <person name="Ye R.Z."/>
            <person name="Que T.C."/>
            <person name="Du C.H."/>
            <person name="Zhou Y.H."/>
            <person name="Cheng J.X."/>
            <person name="Dai P.F."/>
            <person name="Guo W.B."/>
            <person name="Han X.H."/>
            <person name="Huang E.J."/>
            <person name="Li L.F."/>
            <person name="Wei W."/>
            <person name="Gao Y.C."/>
            <person name="Liu J.Z."/>
            <person name="Shao H.Z."/>
            <person name="Wang X."/>
            <person name="Wang C.C."/>
            <person name="Yang T.C."/>
            <person name="Huo Q.B."/>
            <person name="Li W."/>
            <person name="Chen H.Y."/>
            <person name="Chen S.E."/>
            <person name="Zhou L.G."/>
            <person name="Ni X.B."/>
            <person name="Tian J.H."/>
            <person name="Sheng Y."/>
            <person name="Liu T."/>
            <person name="Pan Y.S."/>
            <person name="Xia L.Y."/>
            <person name="Li J."/>
            <person name="Zhao F."/>
            <person name="Cao W.C."/>
        </authorList>
    </citation>
    <scope>NUCLEOTIDE SEQUENCE</scope>
    <source>
        <strain evidence="2">Rmic-2018</strain>
    </source>
</reference>
<proteinExistence type="predicted"/>
<dbReference type="EMBL" id="JABSTU010000001">
    <property type="protein sequence ID" value="KAH8040985.1"/>
    <property type="molecule type" value="Genomic_DNA"/>
</dbReference>
<sequence length="235" mass="26480">MLSDQLEKPRYSRKQQHPERASFFEPSINSFWKRQRRGAQRANRKEKATCQKGAAAGRRKEEVSRISRCPNIRPPNHADACSYGLYACTAPAAYMYDIEESFLPSDSRGSEGVVAGSETRMRTPFASQPRLYAKGTSARMCWTRLRCREPIMAMLLSQSQQRQPGSNNLYGNNQQTNCHRSDVDCVIARGERGCLRRPCSEWGPVGSVACHPDPLRRRAVRPPLGYAVLAKESDA</sequence>
<comment type="caution">
    <text evidence="2">The sequence shown here is derived from an EMBL/GenBank/DDBJ whole genome shotgun (WGS) entry which is preliminary data.</text>
</comment>
<reference evidence="2" key="2">
    <citation type="submission" date="2021-09" db="EMBL/GenBank/DDBJ databases">
        <authorList>
            <person name="Jia N."/>
            <person name="Wang J."/>
            <person name="Shi W."/>
            <person name="Du L."/>
            <person name="Sun Y."/>
            <person name="Zhan W."/>
            <person name="Jiang J."/>
            <person name="Wang Q."/>
            <person name="Zhang B."/>
            <person name="Ji P."/>
            <person name="Sakyi L.B."/>
            <person name="Cui X."/>
            <person name="Yuan T."/>
            <person name="Jiang B."/>
            <person name="Yang W."/>
            <person name="Lam T.T.-Y."/>
            <person name="Chang Q."/>
            <person name="Ding S."/>
            <person name="Wang X."/>
            <person name="Zhu J."/>
            <person name="Ruan X."/>
            <person name="Zhao L."/>
            <person name="Wei J."/>
            <person name="Que T."/>
            <person name="Du C."/>
            <person name="Cheng J."/>
            <person name="Dai P."/>
            <person name="Han X."/>
            <person name="Huang E."/>
            <person name="Gao Y."/>
            <person name="Liu J."/>
            <person name="Shao H."/>
            <person name="Ye R."/>
            <person name="Li L."/>
            <person name="Wei W."/>
            <person name="Wang X."/>
            <person name="Wang C."/>
            <person name="Huo Q."/>
            <person name="Li W."/>
            <person name="Guo W."/>
            <person name="Chen H."/>
            <person name="Chen S."/>
            <person name="Zhou L."/>
            <person name="Zhou L."/>
            <person name="Ni X."/>
            <person name="Tian J."/>
            <person name="Zhou Y."/>
            <person name="Sheng Y."/>
            <person name="Liu T."/>
            <person name="Pan Y."/>
            <person name="Xia L."/>
            <person name="Li J."/>
            <person name="Zhao F."/>
            <person name="Cao W."/>
        </authorList>
    </citation>
    <scope>NUCLEOTIDE SEQUENCE</scope>
    <source>
        <strain evidence="2">Rmic-2018</strain>
        <tissue evidence="2">Larvae</tissue>
    </source>
</reference>
<gene>
    <name evidence="2" type="ORF">HPB51_013385</name>
</gene>
<feature type="region of interest" description="Disordered" evidence="1">
    <location>
        <begin position="1"/>
        <end position="59"/>
    </location>
</feature>